<gene>
    <name evidence="1" type="ORF">EGYM00163_LOCUS48864</name>
</gene>
<proteinExistence type="predicted"/>
<accession>A0A7S4LLK9</accession>
<evidence type="ECO:0000313" key="1">
    <source>
        <dbReference type="EMBL" id="CAE0837492.1"/>
    </source>
</evidence>
<sequence length="415" mass="45673">MGIHGWLLLDSKAGQHLLSDCYTPAFGLPFSAGAQSPNFGMSLAALVFALKQNADEVLPKKEAPVTDAATQDKAAEYQQLAQDPAWVDTTPNASSIRYHNAGSVTMTLFEHTWFNVLCVLVLDPSLCKPTGCYMAEILCKKFIKIHSQKLVGLTSGAMHNLWKAFRPAYHAVLHTVARRCCCARFLQTLGYLYQSLWMFITYSPELTAHIAEQEPLRLMAPRKPGKPALHKGRKAGAAAPVSCRSIEEHLLEQCSKLRGCAMLYFQNEVEGDLGSSHQPLHRAAEGVTSGIPVAEVPAQDSILKQFHHLEPDMNIALLLDTIVAVNWLQRSCCQAAQQECTTAVMEYHMDGPEVRVQIKIVQQEHLYVVFPVYSSVCGAATSLVTQLISEDLTNARHILSLLHAQEANSAAKKAK</sequence>
<dbReference type="AlphaFoldDB" id="A0A7S4LLK9"/>
<reference evidence="1" key="1">
    <citation type="submission" date="2021-01" db="EMBL/GenBank/DDBJ databases">
        <authorList>
            <person name="Corre E."/>
            <person name="Pelletier E."/>
            <person name="Niang G."/>
            <person name="Scheremetjew M."/>
            <person name="Finn R."/>
            <person name="Kale V."/>
            <person name="Holt S."/>
            <person name="Cochrane G."/>
            <person name="Meng A."/>
            <person name="Brown T."/>
            <person name="Cohen L."/>
        </authorList>
    </citation>
    <scope>NUCLEOTIDE SEQUENCE</scope>
    <source>
        <strain evidence="1">CCMP1594</strain>
    </source>
</reference>
<protein>
    <submittedName>
        <fullName evidence="1">Uncharacterized protein</fullName>
    </submittedName>
</protein>
<dbReference type="EMBL" id="HBJA01141978">
    <property type="protein sequence ID" value="CAE0837492.1"/>
    <property type="molecule type" value="Transcribed_RNA"/>
</dbReference>
<name>A0A7S4LLK9_9EUGL</name>
<organism evidence="1">
    <name type="scientific">Eutreptiella gymnastica</name>
    <dbReference type="NCBI Taxonomy" id="73025"/>
    <lineage>
        <taxon>Eukaryota</taxon>
        <taxon>Discoba</taxon>
        <taxon>Euglenozoa</taxon>
        <taxon>Euglenida</taxon>
        <taxon>Spirocuta</taxon>
        <taxon>Euglenophyceae</taxon>
        <taxon>Eutreptiales</taxon>
        <taxon>Eutreptiaceae</taxon>
        <taxon>Eutreptiella</taxon>
    </lineage>
</organism>